<evidence type="ECO:0000313" key="1">
    <source>
        <dbReference type="EMBL" id="MFC6355890.1"/>
    </source>
</evidence>
<proteinExistence type="predicted"/>
<evidence type="ECO:0000313" key="2">
    <source>
        <dbReference type="Proteomes" id="UP001596306"/>
    </source>
</evidence>
<gene>
    <name evidence="1" type="ORF">ACFQB0_07195</name>
</gene>
<dbReference type="RefSeq" id="WP_386729340.1">
    <property type="nucleotide sequence ID" value="NZ_JBHSTP010000001.1"/>
</dbReference>
<comment type="caution">
    <text evidence="1">The sequence shown here is derived from an EMBL/GenBank/DDBJ whole genome shotgun (WGS) entry which is preliminary data.</text>
</comment>
<accession>A0ABW1VFL4</accession>
<name>A0ABW1VFL4_9MICO</name>
<dbReference type="EMBL" id="JBHSTP010000001">
    <property type="protein sequence ID" value="MFC6355890.1"/>
    <property type="molecule type" value="Genomic_DNA"/>
</dbReference>
<evidence type="ECO:0008006" key="3">
    <source>
        <dbReference type="Google" id="ProtNLM"/>
    </source>
</evidence>
<keyword evidence="2" id="KW-1185">Reference proteome</keyword>
<sequence>MRHRKPPRPRRRFSRAVTLTALVAICTGVLVATAVTSWAMFTDSARVDTTFAGAFTVGLRDSTNTVRQASDKTVRYTFTDTGDLVPGNTVVLTLAPFNDSRATKGQLGLTLSGAGSLAPYLRYSVAMDDRGTVTKLLGDPDDPSKGISSPAGGLSADLGAVDAAGKVLKNGDAWPSSADASLRTLTISVHLADDAALRGLSSGTAAVTIHITGKSVSQ</sequence>
<reference evidence="2" key="1">
    <citation type="journal article" date="2019" name="Int. J. Syst. Evol. Microbiol.">
        <title>The Global Catalogue of Microorganisms (GCM) 10K type strain sequencing project: providing services to taxonomists for standard genome sequencing and annotation.</title>
        <authorList>
            <consortium name="The Broad Institute Genomics Platform"/>
            <consortium name="The Broad Institute Genome Sequencing Center for Infectious Disease"/>
            <person name="Wu L."/>
            <person name="Ma J."/>
        </authorList>
    </citation>
    <scope>NUCLEOTIDE SEQUENCE [LARGE SCALE GENOMIC DNA]</scope>
    <source>
        <strain evidence="2">CCUG 43304</strain>
    </source>
</reference>
<protein>
    <recommendedName>
        <fullName evidence="3">Ribosomally synthesized peptide with SipW-like signal peptide</fullName>
    </recommendedName>
</protein>
<dbReference type="Proteomes" id="UP001596306">
    <property type="component" value="Unassembled WGS sequence"/>
</dbReference>
<organism evidence="1 2">
    <name type="scientific">Luethyella okanaganae</name>
    <dbReference type="NCBI Taxonomy" id="69372"/>
    <lineage>
        <taxon>Bacteria</taxon>
        <taxon>Bacillati</taxon>
        <taxon>Actinomycetota</taxon>
        <taxon>Actinomycetes</taxon>
        <taxon>Micrococcales</taxon>
        <taxon>Microbacteriaceae</taxon>
        <taxon>Luethyella</taxon>
    </lineage>
</organism>